<evidence type="ECO:0000259" key="1">
    <source>
        <dbReference type="Pfam" id="PF01321"/>
    </source>
</evidence>
<keyword evidence="2" id="KW-0031">Aminopeptidase</keyword>
<dbReference type="InterPro" id="IPR000587">
    <property type="entry name" value="Creatinase_N"/>
</dbReference>
<accession>A0A8X6YXY8</accession>
<dbReference type="InterPro" id="IPR050422">
    <property type="entry name" value="X-Pro_aminopeptidase_P"/>
</dbReference>
<comment type="caution">
    <text evidence="2">The sequence shown here is derived from an EMBL/GenBank/DDBJ whole genome shotgun (WGS) entry which is preliminary data.</text>
</comment>
<dbReference type="OrthoDB" id="6433119at2759"/>
<dbReference type="Gene3D" id="3.40.350.10">
    <property type="entry name" value="Creatinase/prolidase N-terminal domain"/>
    <property type="match status" value="1"/>
</dbReference>
<protein>
    <submittedName>
        <fullName evidence="2">Xaa-Pro aminopeptidase 1</fullName>
    </submittedName>
</protein>
<dbReference type="Proteomes" id="UP000886998">
    <property type="component" value="Unassembled WGS sequence"/>
</dbReference>
<proteinExistence type="predicted"/>
<reference evidence="2" key="1">
    <citation type="submission" date="2020-08" db="EMBL/GenBank/DDBJ databases">
        <title>Multicomponent nature underlies the extraordinary mechanical properties of spider dragline silk.</title>
        <authorList>
            <person name="Kono N."/>
            <person name="Nakamura H."/>
            <person name="Mori M."/>
            <person name="Yoshida Y."/>
            <person name="Ohtoshi R."/>
            <person name="Malay A.D."/>
            <person name="Moran D.A.P."/>
            <person name="Tomita M."/>
            <person name="Numata K."/>
            <person name="Arakawa K."/>
        </authorList>
    </citation>
    <scope>NUCLEOTIDE SEQUENCE</scope>
</reference>
<keyword evidence="3" id="KW-1185">Reference proteome</keyword>
<name>A0A8X6YXY8_9ARAC</name>
<dbReference type="AlphaFoldDB" id="A0A8X6YXY8"/>
<evidence type="ECO:0000313" key="2">
    <source>
        <dbReference type="EMBL" id="GFY79333.1"/>
    </source>
</evidence>
<evidence type="ECO:0000313" key="3">
    <source>
        <dbReference type="Proteomes" id="UP000886998"/>
    </source>
</evidence>
<dbReference type="PANTHER" id="PTHR43763:SF6">
    <property type="entry name" value="XAA-PRO AMINOPEPTIDASE 1"/>
    <property type="match status" value="1"/>
</dbReference>
<feature type="domain" description="Creatinase N-terminal" evidence="1">
    <location>
        <begin position="98"/>
        <end position="161"/>
    </location>
</feature>
<dbReference type="GO" id="GO:0004177">
    <property type="term" value="F:aminopeptidase activity"/>
    <property type="evidence" value="ECO:0007669"/>
    <property type="project" value="UniProtKB-KW"/>
</dbReference>
<keyword evidence="2" id="KW-0645">Protease</keyword>
<dbReference type="EMBL" id="BMAV01023523">
    <property type="protein sequence ID" value="GFY79333.1"/>
    <property type="molecule type" value="Genomic_DNA"/>
</dbReference>
<gene>
    <name evidence="2" type="primary">XPNPEP1</name>
    <name evidence="2" type="ORF">TNIN_384801</name>
</gene>
<keyword evidence="2" id="KW-0378">Hydrolase</keyword>
<dbReference type="SUPFAM" id="SSF53092">
    <property type="entry name" value="Creatinase/prolidase N-terminal domain"/>
    <property type="match status" value="1"/>
</dbReference>
<dbReference type="Pfam" id="PF01321">
    <property type="entry name" value="Creatinase_N"/>
    <property type="match status" value="1"/>
</dbReference>
<sequence>MKKRKTNTDGLYDCLRKQVCECNLPERYAECYDFLSQETRNWAIDKINECELVKLEYGGFMTISDAFCPRDRIETRGCYESVNEQLMERISEYIETCDKRRAFISGFTGSDGTAIVTEKHAALWTDGRYFLQAKQELDENWILMKMGITGTPTFDEFLADVSTKSSKKKLLS</sequence>
<dbReference type="InterPro" id="IPR029149">
    <property type="entry name" value="Creatin/AminoP/Spt16_N"/>
</dbReference>
<organism evidence="2 3">
    <name type="scientific">Trichonephila inaurata madagascariensis</name>
    <dbReference type="NCBI Taxonomy" id="2747483"/>
    <lineage>
        <taxon>Eukaryota</taxon>
        <taxon>Metazoa</taxon>
        <taxon>Ecdysozoa</taxon>
        <taxon>Arthropoda</taxon>
        <taxon>Chelicerata</taxon>
        <taxon>Arachnida</taxon>
        <taxon>Araneae</taxon>
        <taxon>Araneomorphae</taxon>
        <taxon>Entelegynae</taxon>
        <taxon>Araneoidea</taxon>
        <taxon>Nephilidae</taxon>
        <taxon>Trichonephila</taxon>
        <taxon>Trichonephila inaurata</taxon>
    </lineage>
</organism>
<dbReference type="PANTHER" id="PTHR43763">
    <property type="entry name" value="XAA-PRO AMINOPEPTIDASE 1"/>
    <property type="match status" value="1"/>
</dbReference>